<dbReference type="Proteomes" id="UP001243195">
    <property type="component" value="Unassembled WGS sequence"/>
</dbReference>
<evidence type="ECO:0000313" key="2">
    <source>
        <dbReference type="Proteomes" id="UP001243195"/>
    </source>
</evidence>
<protein>
    <submittedName>
        <fullName evidence="1">DUF2789 family protein</fullName>
    </submittedName>
</protein>
<dbReference type="InterPro" id="IPR038086">
    <property type="entry name" value="DUF2789_sf"/>
</dbReference>
<dbReference type="AlphaFoldDB" id="A0AAW8JEW8"/>
<evidence type="ECO:0000313" key="1">
    <source>
        <dbReference type="EMBL" id="MDQ9070176.1"/>
    </source>
</evidence>
<dbReference type="Gene3D" id="1.10.10.1130">
    <property type="entry name" value="Uncharacterised protein PF10982, DUF2789"/>
    <property type="match status" value="1"/>
</dbReference>
<sequence>MFDEKPTLKLLFEQLGLPSEDVQITTFIAQHQLAKNVMLHQADFWTDSQRDFLTSHWQSDDNWSLVIDELSELLSQNIMKHDND</sequence>
<dbReference type="RefSeq" id="WP_004869374.1">
    <property type="nucleotide sequence ID" value="NZ_BBLI01000054.1"/>
</dbReference>
<comment type="caution">
    <text evidence="1">The sequence shown here is derived from an EMBL/GenBank/DDBJ whole genome shotgun (WGS) entry which is preliminary data.</text>
</comment>
<dbReference type="Pfam" id="PF10982">
    <property type="entry name" value="DUF2789"/>
    <property type="match status" value="1"/>
</dbReference>
<reference evidence="1" key="1">
    <citation type="submission" date="2023-08" db="EMBL/GenBank/DDBJ databases">
        <title>Emergence of clinically-relevant ST2 carbapenem-resistant Acinetobacter baumannii strains in hospital sewages in Zhejiang, East of China.</title>
        <authorList>
            <person name="Kaichao C."/>
            <person name="Zhang R."/>
        </authorList>
    </citation>
    <scope>NUCLEOTIDE SEQUENCE</scope>
    <source>
        <strain evidence="1">M-SY-60</strain>
    </source>
</reference>
<dbReference type="GeneID" id="84211154"/>
<proteinExistence type="predicted"/>
<organism evidence="1 2">
    <name type="scientific">Acinetobacter gerneri</name>
    <dbReference type="NCBI Taxonomy" id="202952"/>
    <lineage>
        <taxon>Bacteria</taxon>
        <taxon>Pseudomonadati</taxon>
        <taxon>Pseudomonadota</taxon>
        <taxon>Gammaproteobacteria</taxon>
        <taxon>Moraxellales</taxon>
        <taxon>Moraxellaceae</taxon>
        <taxon>Acinetobacter</taxon>
    </lineage>
</organism>
<name>A0AAW8JEW8_9GAMM</name>
<dbReference type="InterPro" id="IPR021250">
    <property type="entry name" value="DUF2789"/>
</dbReference>
<accession>A0AAW8JEW8</accession>
<gene>
    <name evidence="1" type="ORF">RFH51_01670</name>
</gene>
<dbReference type="EMBL" id="JAVIDA010000001">
    <property type="protein sequence ID" value="MDQ9070176.1"/>
    <property type="molecule type" value="Genomic_DNA"/>
</dbReference>